<dbReference type="PANTHER" id="PTHR34406">
    <property type="entry name" value="PROTEIN YCEI"/>
    <property type="match status" value="1"/>
</dbReference>
<protein>
    <submittedName>
        <fullName evidence="2">Polyisoprenoid-binding protein YceI</fullName>
    </submittedName>
</protein>
<name>A0A1M7ZJA5_9BACT</name>
<dbReference type="EMBL" id="FRXN01000006">
    <property type="protein sequence ID" value="SHO64973.1"/>
    <property type="molecule type" value="Genomic_DNA"/>
</dbReference>
<dbReference type="InterPro" id="IPR036761">
    <property type="entry name" value="TTHA0802/YceI-like_sf"/>
</dbReference>
<accession>A0A1M7ZJA5</accession>
<dbReference type="AlphaFoldDB" id="A0A1M7ZJA5"/>
<organism evidence="2 3">
    <name type="scientific">Algoriphagus zhangzhouensis</name>
    <dbReference type="NCBI Taxonomy" id="1073327"/>
    <lineage>
        <taxon>Bacteria</taxon>
        <taxon>Pseudomonadati</taxon>
        <taxon>Bacteroidota</taxon>
        <taxon>Cytophagia</taxon>
        <taxon>Cytophagales</taxon>
        <taxon>Cyclobacteriaceae</taxon>
        <taxon>Algoriphagus</taxon>
    </lineage>
</organism>
<dbReference type="STRING" id="1073327.SAMN04488108_3776"/>
<keyword evidence="3" id="KW-1185">Reference proteome</keyword>
<sequence>MNFYRWLLVGAFGIIANVGLAQTNFKMGPSPVLKIEGGSTLHDWHMETSTVSGQGVFTVENGKFVSAKELQISFLAESLKSGTSGLDKNAYKALDTKNNKEIKFSLKSISKSGANFTASGDLTIAGVTKTVSFPVQVTTSGQNFTFKGDFDTKLTTFSIDPPTALLGTVKTDDEITLSFSTTFIPTL</sequence>
<feature type="domain" description="Lipid/polyisoprenoid-binding YceI-like" evidence="1">
    <location>
        <begin position="32"/>
        <end position="184"/>
    </location>
</feature>
<dbReference type="SMART" id="SM00867">
    <property type="entry name" value="YceI"/>
    <property type="match status" value="1"/>
</dbReference>
<evidence type="ECO:0000259" key="1">
    <source>
        <dbReference type="SMART" id="SM00867"/>
    </source>
</evidence>
<dbReference type="PANTHER" id="PTHR34406:SF1">
    <property type="entry name" value="PROTEIN YCEI"/>
    <property type="match status" value="1"/>
</dbReference>
<evidence type="ECO:0000313" key="3">
    <source>
        <dbReference type="Proteomes" id="UP000184609"/>
    </source>
</evidence>
<dbReference type="InterPro" id="IPR007372">
    <property type="entry name" value="Lipid/polyisoprenoid-bd_YceI"/>
</dbReference>
<dbReference type="Gene3D" id="2.40.128.110">
    <property type="entry name" value="Lipid/polyisoprenoid-binding, YceI-like"/>
    <property type="match status" value="1"/>
</dbReference>
<evidence type="ECO:0000313" key="2">
    <source>
        <dbReference type="EMBL" id="SHO64973.1"/>
    </source>
</evidence>
<dbReference type="Proteomes" id="UP000184609">
    <property type="component" value="Unassembled WGS sequence"/>
</dbReference>
<gene>
    <name evidence="2" type="ORF">SAMN04488108_3776</name>
</gene>
<dbReference type="Pfam" id="PF04264">
    <property type="entry name" value="YceI"/>
    <property type="match status" value="1"/>
</dbReference>
<reference evidence="3" key="1">
    <citation type="submission" date="2016-12" db="EMBL/GenBank/DDBJ databases">
        <authorList>
            <person name="Varghese N."/>
            <person name="Submissions S."/>
        </authorList>
    </citation>
    <scope>NUCLEOTIDE SEQUENCE [LARGE SCALE GENOMIC DNA]</scope>
    <source>
        <strain evidence="3">DSM 25035</strain>
    </source>
</reference>
<dbReference type="SUPFAM" id="SSF101874">
    <property type="entry name" value="YceI-like"/>
    <property type="match status" value="1"/>
</dbReference>
<proteinExistence type="predicted"/>